<comment type="caution">
    <text evidence="2">The sequence shown here is derived from an EMBL/GenBank/DDBJ whole genome shotgun (WGS) entry which is preliminary data.</text>
</comment>
<evidence type="ECO:0008006" key="4">
    <source>
        <dbReference type="Google" id="ProtNLM"/>
    </source>
</evidence>
<dbReference type="EMBL" id="RRUE01000001">
    <property type="protein sequence ID" value="RRN45836.1"/>
    <property type="molecule type" value="Genomic_DNA"/>
</dbReference>
<keyword evidence="3" id="KW-1185">Reference proteome</keyword>
<dbReference type="AlphaFoldDB" id="A0A426FT18"/>
<gene>
    <name evidence="2" type="ORF">EHV23_06800</name>
</gene>
<feature type="region of interest" description="Disordered" evidence="1">
    <location>
        <begin position="331"/>
        <end position="356"/>
    </location>
</feature>
<dbReference type="SUPFAM" id="SSF53756">
    <property type="entry name" value="UDP-Glycosyltransferase/glycogen phosphorylase"/>
    <property type="match status" value="1"/>
</dbReference>
<evidence type="ECO:0000313" key="3">
    <source>
        <dbReference type="Proteomes" id="UP000270261"/>
    </source>
</evidence>
<reference evidence="2 3" key="1">
    <citation type="submission" date="2018-11" db="EMBL/GenBank/DDBJ databases">
        <title>Genome sequencing of Lautropia sp. KCOM 2505 (= ChDC F240).</title>
        <authorList>
            <person name="Kook J.-K."/>
            <person name="Park S.-N."/>
            <person name="Lim Y.K."/>
        </authorList>
    </citation>
    <scope>NUCLEOTIDE SEQUENCE [LARGE SCALE GENOMIC DNA]</scope>
    <source>
        <strain evidence="2 3">KCOM 2505</strain>
    </source>
</reference>
<dbReference type="Proteomes" id="UP000270261">
    <property type="component" value="Unassembled WGS sequence"/>
</dbReference>
<sequence>MAQQQLPAIHLCLINPPGYLHGDALLDPAQYFYWQFTRLGQKVTLARNLLRHDAVNFVFGAHLGFDARLLQTHSCIIVNLEQTGQGGARLDPDYLRLLRAAVVVDYNPHNPPAYTDHPEDVPLVSFGHAGWMKPGPYDALPLEKRPLDLLFIGSVNKRRQELLERIQATGRTVHLQARPIYGAARNSLVLQARGLLNLHFYDTARFEQVRAFMSLSLGTPVLSERLPNTSAGPVFDTCVTWFEDGQLEPLFAQEFDTDLYFDVSRQQLEIFRTVDPIAEYADLVGFARGVWQAQRDTMLACDDQDRCIGPRMPLPWVPDVPRHVMVVSPDTVASTEETSGREKQAAPRPDGLQANDCRHDASRPAPLFQMMPDLCFDIDQMLAEDQPGLALLTMVQRVTDHFLQPGMIEYGLYYPALDARILKLAERLKQERQAAGRLRPARPASKASTCTLLIASDVYENTGGHSRVLEDLVNHLPNPVLVLTNLFGRIGDVEAEMKQWMRRRLARARVIVLDPGTLWQKAHQLAERCEHYQPASVWYMTHQQDPVAFVGSLAYDAPHVRRYFVHHADHTPALGCTLPGIHHVDLTASLQQRCGCALHIQSSWLPLYVRDQGARAPLPVSDEKPFSVVTAGREGKFVQTGPLALKHIVAAVLKKIDGRFHHIGKLDEHTIGLIRAHLREQGIDPARWVWHGQVPSLWQTLKTLDAHAYIGSAPMSGGRGAVEAHGCGYPVLPFNGFHEDSLLADYSSYADLDLAWQNIPELLARLGTLKPRVEEASQRARQFYEQCFSQHVFVKKLKELNQGESMGA</sequence>
<organism evidence="2 3">
    <name type="scientific">Lautropia dentalis</name>
    <dbReference type="NCBI Taxonomy" id="2490857"/>
    <lineage>
        <taxon>Bacteria</taxon>
        <taxon>Pseudomonadati</taxon>
        <taxon>Pseudomonadota</taxon>
        <taxon>Betaproteobacteria</taxon>
        <taxon>Burkholderiales</taxon>
        <taxon>Burkholderiaceae</taxon>
        <taxon>Lautropia</taxon>
    </lineage>
</organism>
<evidence type="ECO:0000256" key="1">
    <source>
        <dbReference type="SAM" id="MobiDB-lite"/>
    </source>
</evidence>
<dbReference type="RefSeq" id="WP_125095263.1">
    <property type="nucleotide sequence ID" value="NZ_RRUE01000001.1"/>
</dbReference>
<name>A0A426FT18_9BURK</name>
<dbReference type="OrthoDB" id="9007998at2"/>
<protein>
    <recommendedName>
        <fullName evidence="4">Glycosyltransferase family 1 protein</fullName>
    </recommendedName>
</protein>
<accession>A0A426FT18</accession>
<evidence type="ECO:0000313" key="2">
    <source>
        <dbReference type="EMBL" id="RRN45836.1"/>
    </source>
</evidence>
<proteinExistence type="predicted"/>